<keyword evidence="2" id="KW-1185">Reference proteome</keyword>
<evidence type="ECO:0000313" key="1">
    <source>
        <dbReference type="EMBL" id="OKL58450.1"/>
    </source>
</evidence>
<name>A0A225ADE1_TALAT</name>
<dbReference type="GeneID" id="31005908"/>
<proteinExistence type="predicted"/>
<evidence type="ECO:0000313" key="2">
    <source>
        <dbReference type="Proteomes" id="UP000214365"/>
    </source>
</evidence>
<sequence>MLSLSSSIGGALGYTVTSAIYTNTFPNALLRALPESAEADYAAIYLGVSTAQLQYSPGSDVRNAIDYAWAHSQKYECIATTVIVALAFPAVAVWQNYNVGRMQLFWGLGLLGQISCTGL</sequence>
<dbReference type="Proteomes" id="UP000214365">
    <property type="component" value="Unassembled WGS sequence"/>
</dbReference>
<accession>A0A225ADE1</accession>
<gene>
    <name evidence="1" type="ORF">UA08_06152</name>
</gene>
<dbReference type="EMBL" id="LFMY01000009">
    <property type="protein sequence ID" value="OKL58450.1"/>
    <property type="molecule type" value="Genomic_DNA"/>
</dbReference>
<comment type="caution">
    <text evidence="1">The sequence shown here is derived from an EMBL/GenBank/DDBJ whole genome shotgun (WGS) entry which is preliminary data.</text>
</comment>
<organism evidence="1 2">
    <name type="scientific">Talaromyces atroroseus</name>
    <dbReference type="NCBI Taxonomy" id="1441469"/>
    <lineage>
        <taxon>Eukaryota</taxon>
        <taxon>Fungi</taxon>
        <taxon>Dikarya</taxon>
        <taxon>Ascomycota</taxon>
        <taxon>Pezizomycotina</taxon>
        <taxon>Eurotiomycetes</taxon>
        <taxon>Eurotiomycetidae</taxon>
        <taxon>Eurotiales</taxon>
        <taxon>Trichocomaceae</taxon>
        <taxon>Talaromyces</taxon>
        <taxon>Talaromyces sect. Trachyspermi</taxon>
    </lineage>
</organism>
<reference evidence="1 2" key="1">
    <citation type="submission" date="2015-06" db="EMBL/GenBank/DDBJ databases">
        <title>Talaromyces atroroseus IBT 11181 draft genome.</title>
        <authorList>
            <person name="Rasmussen K.B."/>
            <person name="Rasmussen S."/>
            <person name="Petersen B."/>
            <person name="Sicheritz-Ponten T."/>
            <person name="Mortensen U.H."/>
            <person name="Thrane U."/>
        </authorList>
    </citation>
    <scope>NUCLEOTIDE SEQUENCE [LARGE SCALE GENOMIC DNA]</scope>
    <source>
        <strain evidence="1 2">IBT 11181</strain>
    </source>
</reference>
<dbReference type="AlphaFoldDB" id="A0A225ADE1"/>
<dbReference type="RefSeq" id="XP_020118571.1">
    <property type="nucleotide sequence ID" value="XM_020268443.1"/>
</dbReference>
<dbReference type="OrthoDB" id="4361974at2759"/>
<protein>
    <submittedName>
        <fullName evidence="1">Uncharacterized protein</fullName>
    </submittedName>
</protein>